<name>A0A143YI08_9LACT</name>
<reference evidence="2 3" key="1">
    <citation type="submission" date="2016-02" db="EMBL/GenBank/DDBJ databases">
        <authorList>
            <person name="Wen L."/>
            <person name="He K."/>
            <person name="Yang H."/>
        </authorList>
    </citation>
    <scope>NUCLEOTIDE SEQUENCE [LARGE SCALE GENOMIC DNA]</scope>
    <source>
        <strain evidence="2">Trichococcus palustris</strain>
    </source>
</reference>
<dbReference type="Proteomes" id="UP000242754">
    <property type="component" value="Unassembled WGS sequence"/>
</dbReference>
<protein>
    <submittedName>
        <fullName evidence="2">Regulatory protein yych</fullName>
    </submittedName>
</protein>
<dbReference type="Gene3D" id="3.30.310.160">
    <property type="entry name" value="YycH protein, domain 2"/>
    <property type="match status" value="1"/>
</dbReference>
<dbReference type="CDD" id="cd15787">
    <property type="entry name" value="YycH_N"/>
    <property type="match status" value="1"/>
</dbReference>
<gene>
    <name evidence="2" type="ORF">Tpal_1058</name>
</gene>
<dbReference type="EMBL" id="FJNE01000003">
    <property type="protein sequence ID" value="CZQ88846.1"/>
    <property type="molecule type" value="Genomic_DNA"/>
</dbReference>
<dbReference type="STRING" id="140314.SAMN04488076_11339"/>
<evidence type="ECO:0000259" key="1">
    <source>
        <dbReference type="Pfam" id="PF07435"/>
    </source>
</evidence>
<feature type="domain" description="Regulatory protein YycH" evidence="1">
    <location>
        <begin position="11"/>
        <end position="431"/>
    </location>
</feature>
<dbReference type="InterPro" id="IPR042274">
    <property type="entry name" value="YycH/YycI_2"/>
</dbReference>
<keyword evidence="3" id="KW-1185">Reference proteome</keyword>
<sequence>MRQKESPILSATLYILVAISLFLTSRILSNPGTLSNSQNTGTTAPTASLTNTKNVEDVFAPTYMTMHTDQKVYLSQDPAVMKAVNAQLGKGEMAGIESVLTYTPEEYDAFVMSGNQLEITFSEEVPLELLSRYFNNLQEDYFTDQINRIIIPTDEGAPIYLLSDSTKRVFVVAHPEQLGQQVADIYEGNKGSFTTVIPYALADAIAYLPEQEVTVPKLVYLAERPPNSFFINLLFDDTTELKDNGNDEFVSYSDNISELSIQKTTGLLSYYRNSLDNETMSNYRLIRNSFHEIKMLDNWTNPFYFYDYDEKTGDVYYRRYVNGFPIFGDVDYGLTRIKMSGSTVIELQFSTQVIQTPLTDRQEATVLISGEQLLEELKNAGYPAGNIQKITVGYDWAFSEESNRIVDLTPKWFIKMDDRWQTMDKWIAASETDGAANGF</sequence>
<dbReference type="OrthoDB" id="2382185at2"/>
<accession>A0A143YI08</accession>
<organism evidence="2 3">
    <name type="scientific">Trichococcus palustris</name>
    <dbReference type="NCBI Taxonomy" id="140314"/>
    <lineage>
        <taxon>Bacteria</taxon>
        <taxon>Bacillati</taxon>
        <taxon>Bacillota</taxon>
        <taxon>Bacilli</taxon>
        <taxon>Lactobacillales</taxon>
        <taxon>Carnobacteriaceae</taxon>
        <taxon>Trichococcus</taxon>
    </lineage>
</organism>
<dbReference type="RefSeq" id="WP_087032284.1">
    <property type="nucleotide sequence ID" value="NZ_FJNE01000003.1"/>
</dbReference>
<evidence type="ECO:0000313" key="2">
    <source>
        <dbReference type="EMBL" id="CZQ88846.1"/>
    </source>
</evidence>
<proteinExistence type="predicted"/>
<evidence type="ECO:0000313" key="3">
    <source>
        <dbReference type="Proteomes" id="UP000242754"/>
    </source>
</evidence>
<dbReference type="AlphaFoldDB" id="A0A143YI08"/>
<dbReference type="InterPro" id="IPR009996">
    <property type="entry name" value="YycH"/>
</dbReference>
<dbReference type="Pfam" id="PF07435">
    <property type="entry name" value="YycH"/>
    <property type="match status" value="1"/>
</dbReference>